<name>A0A858PX82_9RICK</name>
<dbReference type="Proteomes" id="UP000500930">
    <property type="component" value="Chromosome"/>
</dbReference>
<evidence type="ECO:0008006" key="3">
    <source>
        <dbReference type="Google" id="ProtNLM"/>
    </source>
</evidence>
<organism evidence="1 2">
    <name type="scientific">Anaplasma platys</name>
    <dbReference type="NCBI Taxonomy" id="949"/>
    <lineage>
        <taxon>Bacteria</taxon>
        <taxon>Pseudomonadati</taxon>
        <taxon>Pseudomonadota</taxon>
        <taxon>Alphaproteobacteria</taxon>
        <taxon>Rickettsiales</taxon>
        <taxon>Anaplasmataceae</taxon>
        <taxon>Anaplasma</taxon>
    </lineage>
</organism>
<dbReference type="PANTHER" id="PTHR30441">
    <property type="entry name" value="DUF748 DOMAIN-CONTAINING PROTEIN"/>
    <property type="match status" value="1"/>
</dbReference>
<dbReference type="PANTHER" id="PTHR30441:SF8">
    <property type="entry name" value="DUF748 DOMAIN-CONTAINING PROTEIN"/>
    <property type="match status" value="1"/>
</dbReference>
<sequence length="895" mass="96240">MTKFLGGLLGVVIIAIAALGIVPHLVNWNALYEGYAFEQLGVSLKGSGSSVKTVGNIKGGFIPPRLMVNNLYVECDAEAKGCHGQVSVEKVELNLSFMSLILGVPKVKSVELHGLRTDVNSFAHIVSSQAAGGVGKVTLHDAVISTNRASDPTPRNAVYIKRGHIRTKDGYYSSDAELRIGSGKYNLISKLTLPSDQRSSAEVELSSASSRVVLSGKGQAVQQGVSDPFGSSEWILDARTADLSEFAQVIALATGVDVLGDINSKEAMSVTARAKRTEEHGLELSNLEIKSDSLSGQASATCRGAGGCDAKLVFSSIDLDTLYRQDVQNVEYRSAHAGSGAGPHFLKGVVSVDIDLLIKEIRYRGGMSQNLVARASVDNGKIAIDQLLLDLPGKNNVLRISGSAVHSDNDAIPRFVGTINATGDDIDTLLSWVTPIRPDAKQRLKSGSFVLVSNLYMAPRVVALPDIKLASNNTRVVANLKYKYGHRGSSVVGALTVSGFSTGGYNVENFDIKRDLTSFNWLRSIAVPVQLNIRFRDFTLGSHLIDELSFLANISNRRMSIEKINFSAVDSSNALSSLTGFARVSLSSQGLRPKILLSLHGDRYSSEHMWIPRLLLRSSETATGGDEGQDDRGGMPRLTWSKQPIDLSSLEGIDGSVSVKVGSLTFGSRVLKDFVLTSKLKEGVMSIDDLSFKQGKGEVKVSGNVGMGEVSSASLIVSATNVAIGGEPGAKEGFSGNVSVSGSLQTQGRDMLEWANAVKGKLKFAARMLNVKGVDFNGFITDLFHAENKSEIAALSRVYMYRGNTVFEKFDGDMTIDRGAAASTVQFRIKSAVGGASVHFMVPQFTLKSLCRFTFIPPGGRSGARNIDMTMQGYLWQPNPTFDIDRLYDIVRENR</sequence>
<evidence type="ECO:0000313" key="2">
    <source>
        <dbReference type="Proteomes" id="UP000500930"/>
    </source>
</evidence>
<dbReference type="AlphaFoldDB" id="A0A858PX82"/>
<dbReference type="EMBL" id="CP046391">
    <property type="protein sequence ID" value="QJC27197.1"/>
    <property type="molecule type" value="Genomic_DNA"/>
</dbReference>
<keyword evidence="2" id="KW-1185">Reference proteome</keyword>
<dbReference type="InterPro" id="IPR052894">
    <property type="entry name" value="AsmA-related"/>
</dbReference>
<dbReference type="KEGG" id="aplt:ANPL_00375"/>
<accession>A0A858PX82</accession>
<gene>
    <name evidence="1" type="ORF">ANPL_00375</name>
</gene>
<dbReference type="RefSeq" id="WP_169192854.1">
    <property type="nucleotide sequence ID" value="NZ_CP046391.1"/>
</dbReference>
<proteinExistence type="predicted"/>
<evidence type="ECO:0000313" key="1">
    <source>
        <dbReference type="EMBL" id="QJC27197.1"/>
    </source>
</evidence>
<reference evidence="1 2" key="1">
    <citation type="journal article" date="2020" name="Pathogens">
        <title>First Whole Genome Sequence of Anaplasma platys, an Obligate Intracellular Rickettsial Pathogen of Dogs.</title>
        <authorList>
            <person name="Llanes A."/>
            <person name="Rajeev S."/>
        </authorList>
    </citation>
    <scope>NUCLEOTIDE SEQUENCE [LARGE SCALE GENOMIC DNA]</scope>
    <source>
        <strain evidence="1 2">S3</strain>
    </source>
</reference>
<dbReference type="GO" id="GO:0005886">
    <property type="term" value="C:plasma membrane"/>
    <property type="evidence" value="ECO:0007669"/>
    <property type="project" value="TreeGrafter"/>
</dbReference>
<dbReference type="GO" id="GO:0090313">
    <property type="term" value="P:regulation of protein targeting to membrane"/>
    <property type="evidence" value="ECO:0007669"/>
    <property type="project" value="TreeGrafter"/>
</dbReference>
<protein>
    <recommendedName>
        <fullName evidence="3">AsmA-like C-terminal domain-containing protein</fullName>
    </recommendedName>
</protein>